<reference evidence="1 2" key="1">
    <citation type="submission" date="2017-02" db="EMBL/GenBank/DDBJ databases">
        <title>Arcobacter lacus sp. nov., a new species isolated from reclaimed water.</title>
        <authorList>
            <person name="Figueras M.J."/>
            <person name="Perez-Cataluna A."/>
            <person name="Salas-Masso N."/>
        </authorList>
    </citation>
    <scope>NUCLEOTIDE SEQUENCE [LARGE SCALE GENOMIC DNA]</scope>
    <source>
        <strain evidence="1 2">RW43-9</strain>
    </source>
</reference>
<organism evidence="1 2">
    <name type="scientific">Arcobacter lacus</name>
    <dbReference type="NCBI Taxonomy" id="1912876"/>
    <lineage>
        <taxon>Bacteria</taxon>
        <taxon>Pseudomonadati</taxon>
        <taxon>Campylobacterota</taxon>
        <taxon>Epsilonproteobacteria</taxon>
        <taxon>Campylobacterales</taxon>
        <taxon>Arcobacteraceae</taxon>
        <taxon>Arcobacter</taxon>
    </lineage>
</organism>
<keyword evidence="2" id="KW-1185">Reference proteome</keyword>
<sequence>MKENKIEKWINDGNENKAYPLLILKVNDEDIENIFNSIKKLNNRKRHFFVNKIDCMQQENKFSLINQILIVKKNPYIFINEIQEQIKRGCIYIEDNDSINNFIYSLESNNIDLCKDIKYESIEKIDFLTILQDKTNLIKFFFDRVEILEKIDIHILDKQTDYYRLVLEHYLKKNIISANLIHKLYQITNLDFESSARAIGDRISLICGVRSKSIHIINISISLRLYVKNNNIKVYDLNFNQIEYDIKLKIAKELIKFASKNLTVERISKIVELPFKDIDKLYTQVHLE</sequence>
<evidence type="ECO:0000313" key="2">
    <source>
        <dbReference type="Proteomes" id="UP000251311"/>
    </source>
</evidence>
<dbReference type="Proteomes" id="UP000251311">
    <property type="component" value="Unassembled WGS sequence"/>
</dbReference>
<protein>
    <recommendedName>
        <fullName evidence="3">HTH araC/xylS-type domain-containing protein</fullName>
    </recommendedName>
</protein>
<accession>A0ABX5JLV0</accession>
<comment type="caution">
    <text evidence="1">The sequence shown here is derived from an EMBL/GenBank/DDBJ whole genome shotgun (WGS) entry which is preliminary data.</text>
</comment>
<dbReference type="RefSeq" id="WP_108528181.1">
    <property type="nucleotide sequence ID" value="NZ_MUXF01000016.1"/>
</dbReference>
<gene>
    <name evidence="1" type="ORF">B0175_08580</name>
</gene>
<proteinExistence type="predicted"/>
<evidence type="ECO:0000313" key="1">
    <source>
        <dbReference type="EMBL" id="PUE65384.1"/>
    </source>
</evidence>
<name>A0ABX5JLV0_9BACT</name>
<evidence type="ECO:0008006" key="3">
    <source>
        <dbReference type="Google" id="ProtNLM"/>
    </source>
</evidence>
<dbReference type="EMBL" id="MUXF01000016">
    <property type="protein sequence ID" value="PUE65384.1"/>
    <property type="molecule type" value="Genomic_DNA"/>
</dbReference>